<sequence length="59" mass="6634">MFCSIDATKKARRKAGFFFGRPWQLVLLEVATALLGQLFLIHRPVEAHYGIDTAERADG</sequence>
<accession>A0ABS8JIB2</accession>
<organism evidence="2 3">
    <name type="scientific">Noviluteimonas lactosilytica</name>
    <dbReference type="NCBI Taxonomy" id="2888523"/>
    <lineage>
        <taxon>Bacteria</taxon>
        <taxon>Pseudomonadati</taxon>
        <taxon>Pseudomonadota</taxon>
        <taxon>Gammaproteobacteria</taxon>
        <taxon>Lysobacterales</taxon>
        <taxon>Lysobacteraceae</taxon>
        <taxon>Noviluteimonas</taxon>
    </lineage>
</organism>
<protein>
    <submittedName>
        <fullName evidence="2">Uncharacterized protein</fullName>
    </submittedName>
</protein>
<comment type="caution">
    <text evidence="2">The sequence shown here is derived from an EMBL/GenBank/DDBJ whole genome shotgun (WGS) entry which is preliminary data.</text>
</comment>
<evidence type="ECO:0000313" key="2">
    <source>
        <dbReference type="EMBL" id="MCC8363334.1"/>
    </source>
</evidence>
<gene>
    <name evidence="2" type="ORF">LK996_09650</name>
</gene>
<reference evidence="2" key="1">
    <citation type="submission" date="2021-10" db="EMBL/GenBank/DDBJ databases">
        <authorList>
            <person name="Lyu M."/>
            <person name="Wang X."/>
            <person name="Meng X."/>
            <person name="Xu K."/>
        </authorList>
    </citation>
    <scope>NUCLEOTIDE SEQUENCE</scope>
    <source>
        <strain evidence="2">A6</strain>
    </source>
</reference>
<keyword evidence="1" id="KW-0812">Transmembrane</keyword>
<name>A0ABS8JIB2_9GAMM</name>
<evidence type="ECO:0000313" key="3">
    <source>
        <dbReference type="Proteomes" id="UP001165293"/>
    </source>
</evidence>
<proteinExistence type="predicted"/>
<dbReference type="Proteomes" id="UP001165293">
    <property type="component" value="Unassembled WGS sequence"/>
</dbReference>
<keyword evidence="1" id="KW-1133">Transmembrane helix</keyword>
<dbReference type="RefSeq" id="WP_230526966.1">
    <property type="nucleotide sequence ID" value="NZ_JAJGAK010000002.1"/>
</dbReference>
<keyword evidence="3" id="KW-1185">Reference proteome</keyword>
<keyword evidence="1" id="KW-0472">Membrane</keyword>
<evidence type="ECO:0000256" key="1">
    <source>
        <dbReference type="SAM" id="Phobius"/>
    </source>
</evidence>
<dbReference type="EMBL" id="JAJGAK010000002">
    <property type="protein sequence ID" value="MCC8363334.1"/>
    <property type="molecule type" value="Genomic_DNA"/>
</dbReference>
<feature type="transmembrane region" description="Helical" evidence="1">
    <location>
        <begin position="23"/>
        <end position="41"/>
    </location>
</feature>